<feature type="region of interest" description="Disordered" evidence="1">
    <location>
        <begin position="100"/>
        <end position="126"/>
    </location>
</feature>
<keyword evidence="3" id="KW-1185">Reference proteome</keyword>
<name>A0ABN8RCI1_9CNID</name>
<reference evidence="2 3" key="1">
    <citation type="submission" date="2022-05" db="EMBL/GenBank/DDBJ databases">
        <authorList>
            <consortium name="Genoscope - CEA"/>
            <person name="William W."/>
        </authorList>
    </citation>
    <scope>NUCLEOTIDE SEQUENCE [LARGE SCALE GENOMIC DNA]</scope>
</reference>
<protein>
    <submittedName>
        <fullName evidence="2">Uncharacterized protein</fullName>
    </submittedName>
</protein>
<evidence type="ECO:0000313" key="2">
    <source>
        <dbReference type="EMBL" id="CAH3174995.1"/>
    </source>
</evidence>
<evidence type="ECO:0000313" key="3">
    <source>
        <dbReference type="Proteomes" id="UP001159427"/>
    </source>
</evidence>
<sequence length="149" mass="17107">MQRHVSWCVTVEKQIKVKITETEQREEQRSKQQGESKNFKLLHQLLSADLNSDVIDNVNVESLARLSVRQVRWLTKMAKNGHLIVRAITTAEDYLEGFMEESEEDLDTDESLSGEDSDSLTENEEHVSMYECSAASEAFYTSISYLIEL</sequence>
<evidence type="ECO:0000256" key="1">
    <source>
        <dbReference type="SAM" id="MobiDB-lite"/>
    </source>
</evidence>
<comment type="caution">
    <text evidence="2">The sequence shown here is derived from an EMBL/GenBank/DDBJ whole genome shotgun (WGS) entry which is preliminary data.</text>
</comment>
<dbReference type="Proteomes" id="UP001159427">
    <property type="component" value="Unassembled WGS sequence"/>
</dbReference>
<organism evidence="2 3">
    <name type="scientific">Porites evermanni</name>
    <dbReference type="NCBI Taxonomy" id="104178"/>
    <lineage>
        <taxon>Eukaryota</taxon>
        <taxon>Metazoa</taxon>
        <taxon>Cnidaria</taxon>
        <taxon>Anthozoa</taxon>
        <taxon>Hexacorallia</taxon>
        <taxon>Scleractinia</taxon>
        <taxon>Fungiina</taxon>
        <taxon>Poritidae</taxon>
        <taxon>Porites</taxon>
    </lineage>
</organism>
<gene>
    <name evidence="2" type="ORF">PEVE_00009829</name>
</gene>
<feature type="compositionally biased region" description="Acidic residues" evidence="1">
    <location>
        <begin position="100"/>
        <end position="122"/>
    </location>
</feature>
<accession>A0ABN8RCI1</accession>
<proteinExistence type="predicted"/>
<dbReference type="EMBL" id="CALNXI010001687">
    <property type="protein sequence ID" value="CAH3174995.1"/>
    <property type="molecule type" value="Genomic_DNA"/>
</dbReference>